<dbReference type="EMBL" id="WJXA01000006">
    <property type="protein sequence ID" value="KAF7141085.1"/>
    <property type="molecule type" value="Genomic_DNA"/>
</dbReference>
<dbReference type="PANTHER" id="PTHR33710:SF71">
    <property type="entry name" value="ENDONUCLEASE_EXONUCLEASE_PHOSPHATASE DOMAIN-CONTAINING PROTEIN"/>
    <property type="match status" value="1"/>
</dbReference>
<dbReference type="Proteomes" id="UP000626092">
    <property type="component" value="Unassembled WGS sequence"/>
</dbReference>
<accession>A0A834GSQ5</accession>
<dbReference type="InterPro" id="IPR036691">
    <property type="entry name" value="Endo/exonu/phosph_ase_sf"/>
</dbReference>
<sequence>MDYVRVVDPFAKGLSVLWKKDLKVSFVDLGYIGYPFTWVNKHMGDGLIKERLDRVLVSTEWRAWYDGAQVQHLFSVGLDHAALLQDTNPTQSKQLRPFRFYCRWASDPKSREVIQNGWSGEVRSSKMYKVFQ</sequence>
<evidence type="ECO:0000313" key="2">
    <source>
        <dbReference type="Proteomes" id="UP000626092"/>
    </source>
</evidence>
<comment type="caution">
    <text evidence="1">The sequence shown here is derived from an EMBL/GenBank/DDBJ whole genome shotgun (WGS) entry which is preliminary data.</text>
</comment>
<proteinExistence type="predicted"/>
<gene>
    <name evidence="1" type="ORF">RHSIM_Rhsim06G0060600</name>
</gene>
<dbReference type="OrthoDB" id="990388at2759"/>
<dbReference type="PANTHER" id="PTHR33710">
    <property type="entry name" value="BNAC02G09200D PROTEIN"/>
    <property type="match status" value="1"/>
</dbReference>
<name>A0A834GSQ5_RHOSS</name>
<dbReference type="SUPFAM" id="SSF56219">
    <property type="entry name" value="DNase I-like"/>
    <property type="match status" value="1"/>
</dbReference>
<keyword evidence="2" id="KW-1185">Reference proteome</keyword>
<reference evidence="1" key="1">
    <citation type="submission" date="2019-11" db="EMBL/GenBank/DDBJ databases">
        <authorList>
            <person name="Liu Y."/>
            <person name="Hou J."/>
            <person name="Li T.-Q."/>
            <person name="Guan C.-H."/>
            <person name="Wu X."/>
            <person name="Wu H.-Z."/>
            <person name="Ling F."/>
            <person name="Zhang R."/>
            <person name="Shi X.-G."/>
            <person name="Ren J.-P."/>
            <person name="Chen E.-F."/>
            <person name="Sun J.-M."/>
        </authorList>
    </citation>
    <scope>NUCLEOTIDE SEQUENCE</scope>
    <source>
        <strain evidence="1">Adult_tree_wgs_1</strain>
        <tissue evidence="1">Leaves</tissue>
    </source>
</reference>
<organism evidence="1 2">
    <name type="scientific">Rhododendron simsii</name>
    <name type="common">Sims's rhododendron</name>
    <dbReference type="NCBI Taxonomy" id="118357"/>
    <lineage>
        <taxon>Eukaryota</taxon>
        <taxon>Viridiplantae</taxon>
        <taxon>Streptophyta</taxon>
        <taxon>Embryophyta</taxon>
        <taxon>Tracheophyta</taxon>
        <taxon>Spermatophyta</taxon>
        <taxon>Magnoliopsida</taxon>
        <taxon>eudicotyledons</taxon>
        <taxon>Gunneridae</taxon>
        <taxon>Pentapetalae</taxon>
        <taxon>asterids</taxon>
        <taxon>Ericales</taxon>
        <taxon>Ericaceae</taxon>
        <taxon>Ericoideae</taxon>
        <taxon>Rhodoreae</taxon>
        <taxon>Rhododendron</taxon>
    </lineage>
</organism>
<protein>
    <submittedName>
        <fullName evidence="1">Uncharacterized protein</fullName>
    </submittedName>
</protein>
<dbReference type="AlphaFoldDB" id="A0A834GSQ5"/>
<evidence type="ECO:0000313" key="1">
    <source>
        <dbReference type="EMBL" id="KAF7141085.1"/>
    </source>
</evidence>